<keyword evidence="2" id="KW-0378">Hydrolase</keyword>
<name>A0A5K1K0L5_9APHY</name>
<reference evidence="2" key="1">
    <citation type="submission" date="2019-10" db="EMBL/GenBank/DDBJ databases">
        <authorList>
            <person name="Nor Muhammad N."/>
        </authorList>
    </citation>
    <scope>NUCLEOTIDE SEQUENCE</scope>
</reference>
<dbReference type="EC" id="3.6.4.13" evidence="2"/>
<feature type="compositionally biased region" description="Polar residues" evidence="1">
    <location>
        <begin position="597"/>
        <end position="624"/>
    </location>
</feature>
<keyword evidence="2" id="KW-0067">ATP-binding</keyword>
<keyword evidence="2" id="KW-0547">Nucleotide-binding</keyword>
<feature type="region of interest" description="Disordered" evidence="1">
    <location>
        <begin position="584"/>
        <end position="624"/>
    </location>
</feature>
<keyword evidence="2" id="KW-0347">Helicase</keyword>
<accession>A0A5K1K0L5</accession>
<feature type="region of interest" description="Disordered" evidence="1">
    <location>
        <begin position="646"/>
        <end position="700"/>
    </location>
</feature>
<sequence>MADTLSAAINDDDPLALELSSLRSAVSRYQVLFLRSPDLGPIPHEAHAASLKLQRHSLETFQALDHARALERENARLKEELAVLRDHPDTAPSPAPTQVPELTLALRRLSDKLTAVEETLLTRTKEVVDVRSELAGVHHELDAARALTAEARAREEEGLARERTLEQKVRAAEEERRMADLVVQEYADLVRKLEGRSKTGPSPPSTSTSSIDLHRSSNGSTTTLVDTLAEGKLGLQKLLEDFNGRNEQLQADIAELHGDNGLLYKELEVAREGARHDRVELAKAVHELDKYRADDNTATKMVSRYMKFSQSSTDTLQKAMDALKARHAATLATLNAEITHLRGALAHEHDESERTRSALDELTEDIAREAYGRRREVSLRLAFLGREENLAEHLRRWTRKARECLERSSGSEDGSISLNPMALREAFCKATDDAEALLDTLNEQPSAETEGITIGSIGRLLLAQETVASLTHELQEETIRRLNTERKIARLETVEHPERPPDLDDGPPVVHPVPHRIAEERRFLDVGVSATMEAIMDEHPSVFESQTFTPISSESIPIVDVIEVPVVEVSSAILEDPLTRTVSIPTIPDERSPSPPTWTDSSVSPLNSQSSASPETVPDQSVSTNAQSNLLQSEFNLPLSEALEGTEGVSTIPLPSGPESPTSERSSFTVPPLLSSPLQEPTPELPNPPHPSKSRVPSPLPLEATGLILSSLSPVPRALPFPLKSGKPH</sequence>
<feature type="region of interest" description="Disordered" evidence="1">
    <location>
        <begin position="193"/>
        <end position="220"/>
    </location>
</feature>
<evidence type="ECO:0000256" key="1">
    <source>
        <dbReference type="SAM" id="MobiDB-lite"/>
    </source>
</evidence>
<protein>
    <submittedName>
        <fullName evidence="2">ATP-dependent RNA helicase VAD1 )</fullName>
        <ecNumber evidence="2">3.6.4.13</ecNumber>
    </submittedName>
</protein>
<dbReference type="GO" id="GO:0003724">
    <property type="term" value="F:RNA helicase activity"/>
    <property type="evidence" value="ECO:0007669"/>
    <property type="project" value="UniProtKB-EC"/>
</dbReference>
<organism evidence="2">
    <name type="scientific">Ganoderma boninense</name>
    <dbReference type="NCBI Taxonomy" id="34458"/>
    <lineage>
        <taxon>Eukaryota</taxon>
        <taxon>Fungi</taxon>
        <taxon>Dikarya</taxon>
        <taxon>Basidiomycota</taxon>
        <taxon>Agaricomycotina</taxon>
        <taxon>Agaricomycetes</taxon>
        <taxon>Polyporales</taxon>
        <taxon>Polyporaceae</taxon>
        <taxon>Ganoderma</taxon>
    </lineage>
</organism>
<proteinExistence type="predicted"/>
<evidence type="ECO:0000313" key="2">
    <source>
        <dbReference type="EMBL" id="VWO98899.1"/>
    </source>
</evidence>
<dbReference type="EMBL" id="LR727261">
    <property type="protein sequence ID" value="VWO98899.1"/>
    <property type="molecule type" value="Genomic_DNA"/>
</dbReference>
<gene>
    <name evidence="2" type="primary">Q58Z64</name>
</gene>
<dbReference type="AlphaFoldDB" id="A0A5K1K0L5"/>
<dbReference type="GO" id="GO:0016787">
    <property type="term" value="F:hydrolase activity"/>
    <property type="evidence" value="ECO:0007669"/>
    <property type="project" value="UniProtKB-KW"/>
</dbReference>
<feature type="compositionally biased region" description="Polar residues" evidence="1">
    <location>
        <begin position="659"/>
        <end position="669"/>
    </location>
</feature>